<dbReference type="RefSeq" id="WP_188800832.1">
    <property type="nucleotide sequence ID" value="NZ_BMIZ01000003.1"/>
</dbReference>
<feature type="signal peptide" evidence="2">
    <location>
        <begin position="1"/>
        <end position="32"/>
    </location>
</feature>
<protein>
    <submittedName>
        <fullName evidence="3">Uncharacterized protein</fullName>
    </submittedName>
</protein>
<feature type="compositionally biased region" description="Low complexity" evidence="1">
    <location>
        <begin position="101"/>
        <end position="119"/>
    </location>
</feature>
<evidence type="ECO:0000256" key="1">
    <source>
        <dbReference type="SAM" id="MobiDB-lite"/>
    </source>
</evidence>
<keyword evidence="2" id="KW-0732">Signal</keyword>
<feature type="chain" id="PRO_5045619587" evidence="2">
    <location>
        <begin position="33"/>
        <end position="271"/>
    </location>
</feature>
<reference evidence="3 4" key="1">
    <citation type="submission" date="2020-10" db="EMBL/GenBank/DDBJ databases">
        <title>Phylogeny of dyella-like bacteria.</title>
        <authorList>
            <person name="Fu J."/>
        </authorList>
    </citation>
    <scope>NUCLEOTIDE SEQUENCE [LARGE SCALE GENOMIC DNA]</scope>
    <source>
        <strain evidence="3 4">DHOB09</strain>
    </source>
</reference>
<proteinExistence type="predicted"/>
<dbReference type="EMBL" id="CP064030">
    <property type="protein sequence ID" value="QRN52153.1"/>
    <property type="molecule type" value="Genomic_DNA"/>
</dbReference>
<feature type="compositionally biased region" description="Polar residues" evidence="1">
    <location>
        <begin position="58"/>
        <end position="81"/>
    </location>
</feature>
<organism evidence="3 4">
    <name type="scientific">Dyella caseinilytica</name>
    <dbReference type="NCBI Taxonomy" id="1849581"/>
    <lineage>
        <taxon>Bacteria</taxon>
        <taxon>Pseudomonadati</taxon>
        <taxon>Pseudomonadota</taxon>
        <taxon>Gammaproteobacteria</taxon>
        <taxon>Lysobacterales</taxon>
        <taxon>Rhodanobacteraceae</taxon>
        <taxon>Dyella</taxon>
    </lineage>
</organism>
<evidence type="ECO:0000313" key="4">
    <source>
        <dbReference type="Proteomes" id="UP000663181"/>
    </source>
</evidence>
<keyword evidence="4" id="KW-1185">Reference proteome</keyword>
<feature type="region of interest" description="Disordered" evidence="1">
    <location>
        <begin position="57"/>
        <end position="119"/>
    </location>
</feature>
<accession>A0ABX7GQ13</accession>
<sequence>MHATRNNRGTKTFAATLLAVAIGLASTGYAQAQSVQFSSEADSDSGTATQTLLGLLQSPQNWGPDDQSQTTTSGSNDQTAPSIDEDISGVDVFESEDADNSTDAGATGDQADASSSSGSGSALGGLISWSNLSIQLSCLPDGSISDQIDCTTYESVTNLLINGQPAAKAGSFAAGTSIPVSGNIPDTNCPLGTDSFTGNVVLDNSILNSGGEQGSDNEIGMQITGTATCDTLGLVPLYTTAYNEQIGAPRISYEYTAQKYIVEKQVNYYYY</sequence>
<gene>
    <name evidence="3" type="ORF">ISN74_11645</name>
</gene>
<name>A0ABX7GQ13_9GAMM</name>
<evidence type="ECO:0000313" key="3">
    <source>
        <dbReference type="EMBL" id="QRN52153.1"/>
    </source>
</evidence>
<feature type="compositionally biased region" description="Acidic residues" evidence="1">
    <location>
        <begin position="83"/>
        <end position="100"/>
    </location>
</feature>
<dbReference type="Proteomes" id="UP000663181">
    <property type="component" value="Chromosome"/>
</dbReference>
<evidence type="ECO:0000256" key="2">
    <source>
        <dbReference type="SAM" id="SignalP"/>
    </source>
</evidence>